<evidence type="ECO:0000256" key="1">
    <source>
        <dbReference type="PROSITE-ProRule" id="PRU00047"/>
    </source>
</evidence>
<evidence type="ECO:0000313" key="3">
    <source>
        <dbReference type="EMBL" id="GEU57753.1"/>
    </source>
</evidence>
<dbReference type="Pfam" id="PF22936">
    <property type="entry name" value="Pol_BBD"/>
    <property type="match status" value="1"/>
</dbReference>
<feature type="domain" description="CCHC-type" evidence="2">
    <location>
        <begin position="155"/>
        <end position="171"/>
    </location>
</feature>
<dbReference type="InterPro" id="IPR001878">
    <property type="entry name" value="Znf_CCHC"/>
</dbReference>
<dbReference type="AlphaFoldDB" id="A0A6L2L7E7"/>
<dbReference type="SUPFAM" id="SSF57756">
    <property type="entry name" value="Retrovirus zinc finger-like domains"/>
    <property type="match status" value="1"/>
</dbReference>
<keyword evidence="1" id="KW-0479">Metal-binding</keyword>
<comment type="caution">
    <text evidence="3">The sequence shown here is derived from an EMBL/GenBank/DDBJ whole genome shotgun (WGS) entry which is preliminary data.</text>
</comment>
<proteinExistence type="predicted"/>
<name>A0A6L2L7E7_TANCI</name>
<evidence type="ECO:0000259" key="2">
    <source>
        <dbReference type="PROSITE" id="PS50158"/>
    </source>
</evidence>
<organism evidence="3">
    <name type="scientific">Tanacetum cinerariifolium</name>
    <name type="common">Dalmatian daisy</name>
    <name type="synonym">Chrysanthemum cinerariifolium</name>
    <dbReference type="NCBI Taxonomy" id="118510"/>
    <lineage>
        <taxon>Eukaryota</taxon>
        <taxon>Viridiplantae</taxon>
        <taxon>Streptophyta</taxon>
        <taxon>Embryophyta</taxon>
        <taxon>Tracheophyta</taxon>
        <taxon>Spermatophyta</taxon>
        <taxon>Magnoliopsida</taxon>
        <taxon>eudicotyledons</taxon>
        <taxon>Gunneridae</taxon>
        <taxon>Pentapetalae</taxon>
        <taxon>asterids</taxon>
        <taxon>campanulids</taxon>
        <taxon>Asterales</taxon>
        <taxon>Asteraceae</taxon>
        <taxon>Asteroideae</taxon>
        <taxon>Anthemideae</taxon>
        <taxon>Anthemidinae</taxon>
        <taxon>Tanacetum</taxon>
    </lineage>
</organism>
<dbReference type="SMART" id="SM00343">
    <property type="entry name" value="ZnF_C2HC"/>
    <property type="match status" value="1"/>
</dbReference>
<dbReference type="Gene3D" id="4.10.60.10">
    <property type="entry name" value="Zinc finger, CCHC-type"/>
    <property type="match status" value="1"/>
</dbReference>
<dbReference type="InterPro" id="IPR036875">
    <property type="entry name" value="Znf_CCHC_sf"/>
</dbReference>
<gene>
    <name evidence="3" type="ORF">Tci_029731</name>
</gene>
<dbReference type="InterPro" id="IPR054722">
    <property type="entry name" value="PolX-like_BBD"/>
</dbReference>
<keyword evidence="1" id="KW-0863">Zinc-finger</keyword>
<dbReference type="Pfam" id="PF00098">
    <property type="entry name" value="zf-CCHC"/>
    <property type="match status" value="1"/>
</dbReference>
<accession>A0A6L2L7E7</accession>
<keyword evidence="1" id="KW-0862">Zinc</keyword>
<sequence>MSRYVLTVGSTMRIPLLYRGEYSQWVEKFMNYLEEQTDEEAMINCIKNGDQPLPRVTQVFIAGTSSTEQPPLKDKSMCNKTAKDLWDVLARHMIGSEYGKQDRKAKKIVVVNSDPLALIAEKTKSANKKQEFVKSNDKKVEKKDDEKRRDMSKVKCYNCKKEGHFVKDCKKVKVKDCEYYKIKMLLSKKDTDEQVLLAEDQAWMELSKASSSSAGDKISEVSCYLSKSDSESIAFDCNNARNALCNARMNASVDVNDLFVFDDIIQIVLWIINSGCSKHMMGNHALLTNFVEKFLGTVRFGNNNFAMIAGYGDVVIGSMTIKKVYYVEGLGHNLFSVGQFRDKGLEVAFRKSTCFVRIEDGVDLLTGYHSSNLYTIALNEVVSNSSTCLLAKLLLRNLGCLPKMKFEKDHLCSAYEQGKIHQKHHKSKTAFASNKPLYLLHMDLCGPMRVIMKSSTMNVETSNVEIPSYEEEVFHEISESFQEESSSSLLDENIQQREMKFYLGFQVNQFSNGIFINQSKYILDILKRFGIENCDTVPTPMVEQAKLKLDLVGKPVDHTDYQSMIGSLMYVTSSRPDIMFSTLFTLNGNPTSANVNANADSRGKKMRLVTHGLEGCEFENTCNNDKNLSEIQLEHEKEDELVMVVVKVVHELDCMMVVKEIENGILEEIEKFGWWFEQDIGGENKDDMEKKLVMVSEEGWMS</sequence>
<dbReference type="PROSITE" id="PS50158">
    <property type="entry name" value="ZF_CCHC"/>
    <property type="match status" value="1"/>
</dbReference>
<protein>
    <recommendedName>
        <fullName evidence="2">CCHC-type domain-containing protein</fullName>
    </recommendedName>
</protein>
<dbReference type="GO" id="GO:0008270">
    <property type="term" value="F:zinc ion binding"/>
    <property type="evidence" value="ECO:0007669"/>
    <property type="project" value="UniProtKB-KW"/>
</dbReference>
<dbReference type="GO" id="GO:0003676">
    <property type="term" value="F:nucleic acid binding"/>
    <property type="evidence" value="ECO:0007669"/>
    <property type="project" value="InterPro"/>
</dbReference>
<dbReference type="EMBL" id="BKCJ010003886">
    <property type="protein sequence ID" value="GEU57753.1"/>
    <property type="molecule type" value="Genomic_DNA"/>
</dbReference>
<reference evidence="3" key="1">
    <citation type="journal article" date="2019" name="Sci. Rep.">
        <title>Draft genome of Tanacetum cinerariifolium, the natural source of mosquito coil.</title>
        <authorList>
            <person name="Yamashiro T."/>
            <person name="Shiraishi A."/>
            <person name="Satake H."/>
            <person name="Nakayama K."/>
        </authorList>
    </citation>
    <scope>NUCLEOTIDE SEQUENCE</scope>
</reference>